<accession>A0ABP3FKP6</accession>
<dbReference type="Proteomes" id="UP001501787">
    <property type="component" value="Unassembled WGS sequence"/>
</dbReference>
<name>A0ABP3FKP6_9GAMM</name>
<sequence length="153" mass="17976">MLKNMRILKYSLLFIVLFIVLSITYSYILSPRIEVVNLKNYDLKLFRGESNANSIEPSLEEVDRMLNSTTTIRPQESYSFSIRREYVFSSEKNKVNMALYDADSINTTSTEYSNEFFISDSGFCKYTIEIYNDYIDVKTSSFNICYKRLLMVE</sequence>
<comment type="caution">
    <text evidence="1">The sequence shown here is derived from an EMBL/GenBank/DDBJ whole genome shotgun (WGS) entry which is preliminary data.</text>
</comment>
<gene>
    <name evidence="1" type="ORF">GCM10009129_13760</name>
</gene>
<proteinExistence type="predicted"/>
<evidence type="ECO:0000313" key="2">
    <source>
        <dbReference type="Proteomes" id="UP001501787"/>
    </source>
</evidence>
<keyword evidence="2" id="KW-1185">Reference proteome</keyword>
<dbReference type="EMBL" id="BAAAFR010000004">
    <property type="protein sequence ID" value="GAA0317505.1"/>
    <property type="molecule type" value="Genomic_DNA"/>
</dbReference>
<protein>
    <submittedName>
        <fullName evidence="1">Uncharacterized protein</fullName>
    </submittedName>
</protein>
<reference evidence="2" key="1">
    <citation type="journal article" date="2019" name="Int. J. Syst. Evol. Microbiol.">
        <title>The Global Catalogue of Microorganisms (GCM) 10K type strain sequencing project: providing services to taxonomists for standard genome sequencing and annotation.</title>
        <authorList>
            <consortium name="The Broad Institute Genomics Platform"/>
            <consortium name="The Broad Institute Genome Sequencing Center for Infectious Disease"/>
            <person name="Wu L."/>
            <person name="Ma J."/>
        </authorList>
    </citation>
    <scope>NUCLEOTIDE SEQUENCE [LARGE SCALE GENOMIC DNA]</scope>
    <source>
        <strain evidence="2">JCM 16343</strain>
    </source>
</reference>
<evidence type="ECO:0000313" key="1">
    <source>
        <dbReference type="EMBL" id="GAA0317505.1"/>
    </source>
</evidence>
<organism evidence="1 2">
    <name type="scientific">Psychrobacter aestuarii</name>
    <dbReference type="NCBI Taxonomy" id="556327"/>
    <lineage>
        <taxon>Bacteria</taxon>
        <taxon>Pseudomonadati</taxon>
        <taxon>Pseudomonadota</taxon>
        <taxon>Gammaproteobacteria</taxon>
        <taxon>Moraxellales</taxon>
        <taxon>Moraxellaceae</taxon>
        <taxon>Psychrobacter</taxon>
    </lineage>
</organism>